<dbReference type="Pfam" id="PF01012">
    <property type="entry name" value="ETF"/>
    <property type="match status" value="1"/>
</dbReference>
<dbReference type="GO" id="GO:0033539">
    <property type="term" value="P:fatty acid beta-oxidation using acyl-CoA dehydrogenase"/>
    <property type="evidence" value="ECO:0007669"/>
    <property type="project" value="TreeGrafter"/>
</dbReference>
<dbReference type="EMBL" id="JACNJD010000142">
    <property type="protein sequence ID" value="MBC8176526.1"/>
    <property type="molecule type" value="Genomic_DNA"/>
</dbReference>
<dbReference type="InterPro" id="IPR014730">
    <property type="entry name" value="ETF_a/b_N"/>
</dbReference>
<dbReference type="PANTHER" id="PTHR43153:SF1">
    <property type="entry name" value="ELECTRON TRANSFER FLAVOPROTEIN SUBUNIT ALPHA, MITOCHONDRIAL"/>
    <property type="match status" value="1"/>
</dbReference>
<reference evidence="4 5" key="1">
    <citation type="submission" date="2020-08" db="EMBL/GenBank/DDBJ databases">
        <title>Bridging the membrane lipid divide: bacteria of the FCB group superphylum have the potential to synthesize archaeal ether lipids.</title>
        <authorList>
            <person name="Villanueva L."/>
            <person name="Von Meijenfeldt F.A.B."/>
            <person name="Westbye A.B."/>
            <person name="Yadav S."/>
            <person name="Hopmans E.C."/>
            <person name="Dutilh B.E."/>
            <person name="Sinninghe Damste J.S."/>
        </authorList>
    </citation>
    <scope>NUCLEOTIDE SEQUENCE [LARGE SCALE GENOMIC DNA]</scope>
    <source>
        <strain evidence="4">NIOZ-UU27</strain>
    </source>
</reference>
<dbReference type="SUPFAM" id="SSF52402">
    <property type="entry name" value="Adenine nucleotide alpha hydrolases-like"/>
    <property type="match status" value="1"/>
</dbReference>
<feature type="binding site" evidence="2">
    <location>
        <begin position="253"/>
        <end position="257"/>
    </location>
    <ligand>
        <name>FAD</name>
        <dbReference type="ChEBI" id="CHEBI:57692"/>
    </ligand>
</feature>
<feature type="domain" description="Electron transfer flavoprotein alpha/beta-subunit N-terminal" evidence="3">
    <location>
        <begin position="4"/>
        <end position="187"/>
    </location>
</feature>
<dbReference type="GO" id="GO:0050660">
    <property type="term" value="F:flavin adenine dinucleotide binding"/>
    <property type="evidence" value="ECO:0007669"/>
    <property type="project" value="InterPro"/>
</dbReference>
<dbReference type="InterPro" id="IPR033947">
    <property type="entry name" value="ETF_alpha_N"/>
</dbReference>
<comment type="cofactor">
    <cofactor evidence="2">
        <name>FAD</name>
        <dbReference type="ChEBI" id="CHEBI:57692"/>
    </cofactor>
    <text evidence="2">Binds 1 FAD per dimer.</text>
</comment>
<proteinExistence type="inferred from homology"/>
<dbReference type="InterPro" id="IPR001308">
    <property type="entry name" value="ETF_a/FixB"/>
</dbReference>
<feature type="binding site" evidence="2">
    <location>
        <position position="214"/>
    </location>
    <ligand>
        <name>FAD</name>
        <dbReference type="ChEBI" id="CHEBI:57692"/>
    </ligand>
</feature>
<comment type="similarity">
    <text evidence="1">Belongs to the ETF alpha-subunit/FixB family.</text>
</comment>
<dbReference type="InterPro" id="IPR014731">
    <property type="entry name" value="ETF_asu_C"/>
</dbReference>
<dbReference type="PIRSF" id="PIRSF000089">
    <property type="entry name" value="Electra_flavoP_a"/>
    <property type="match status" value="1"/>
</dbReference>
<keyword evidence="2" id="KW-0274">FAD</keyword>
<accession>A0A8J6T5H5</accession>
<evidence type="ECO:0000313" key="5">
    <source>
        <dbReference type="Proteomes" id="UP000650524"/>
    </source>
</evidence>
<dbReference type="Proteomes" id="UP000650524">
    <property type="component" value="Unassembled WGS sequence"/>
</dbReference>
<sequence>MGEIFVVVEHRKGEIREITFEMLFKARELCRTSSHNLTALLLGGKDQGFVNNLAKWADRVIAFEDNRLEVFNADLYKEILNRLILEHTPFLTFIGHTSWGMDLAPALSIKTGFPLATDCVDIQTEDGRPIVTRQIYSGKLFSKVSFKESPGYLVTVRPGAFLPPDGVEKNPGEIMMQELPSDLTEPEKEFIEFVDTGAGEIDITQAELLVSIGRGVGEEENIATIKELADLMGATLSCSRPVVDKNWLPKYHQVGTSGKSVKPKVYLALGISGAFQHVAGITGAGTVIAINKDRKAPIFRVADYGISDDLFKVADALKAEF</sequence>
<gene>
    <name evidence="4" type="ORF">H8E19_03900</name>
</gene>
<dbReference type="InterPro" id="IPR029035">
    <property type="entry name" value="DHS-like_NAD/FAD-binding_dom"/>
</dbReference>
<protein>
    <submittedName>
        <fullName evidence="4">Electron transfer flavoprotein subunit alpha/FixB family protein</fullName>
    </submittedName>
</protein>
<keyword evidence="2" id="KW-0285">Flavoprotein</keyword>
<dbReference type="SMART" id="SM00893">
    <property type="entry name" value="ETF"/>
    <property type="match status" value="1"/>
</dbReference>
<evidence type="ECO:0000313" key="4">
    <source>
        <dbReference type="EMBL" id="MBC8176526.1"/>
    </source>
</evidence>
<dbReference type="Pfam" id="PF00766">
    <property type="entry name" value="ETF_alpha"/>
    <property type="match status" value="1"/>
</dbReference>
<dbReference type="AlphaFoldDB" id="A0A8J6T5H5"/>
<dbReference type="PANTHER" id="PTHR43153">
    <property type="entry name" value="ELECTRON TRANSFER FLAVOPROTEIN ALPHA"/>
    <property type="match status" value="1"/>
</dbReference>
<organism evidence="4 5">
    <name type="scientific">Candidatus Desulfacyla euxinica</name>
    <dbReference type="NCBI Taxonomy" id="2841693"/>
    <lineage>
        <taxon>Bacteria</taxon>
        <taxon>Deltaproteobacteria</taxon>
        <taxon>Candidatus Desulfacyla</taxon>
    </lineage>
</organism>
<dbReference type="SUPFAM" id="SSF52467">
    <property type="entry name" value="DHS-like NAD/FAD-binding domain"/>
    <property type="match status" value="1"/>
</dbReference>
<dbReference type="Gene3D" id="3.40.50.1220">
    <property type="entry name" value="TPP-binding domain"/>
    <property type="match status" value="1"/>
</dbReference>
<dbReference type="InterPro" id="IPR014729">
    <property type="entry name" value="Rossmann-like_a/b/a_fold"/>
</dbReference>
<dbReference type="GO" id="GO:0009055">
    <property type="term" value="F:electron transfer activity"/>
    <property type="evidence" value="ECO:0007669"/>
    <property type="project" value="InterPro"/>
</dbReference>
<dbReference type="CDD" id="cd01715">
    <property type="entry name" value="ETF_alpha"/>
    <property type="match status" value="1"/>
</dbReference>
<evidence type="ECO:0000256" key="2">
    <source>
        <dbReference type="PIRSR" id="PIRSR000089-1"/>
    </source>
</evidence>
<feature type="binding site" evidence="2">
    <location>
        <position position="291"/>
    </location>
    <ligand>
        <name>FAD</name>
        <dbReference type="ChEBI" id="CHEBI:57692"/>
    </ligand>
</feature>
<evidence type="ECO:0000259" key="3">
    <source>
        <dbReference type="SMART" id="SM00893"/>
    </source>
</evidence>
<comment type="caution">
    <text evidence="4">The sequence shown here is derived from an EMBL/GenBank/DDBJ whole genome shotgun (WGS) entry which is preliminary data.</text>
</comment>
<feature type="binding site" evidence="2">
    <location>
        <begin position="270"/>
        <end position="277"/>
    </location>
    <ligand>
        <name>FAD</name>
        <dbReference type="ChEBI" id="CHEBI:57692"/>
    </ligand>
</feature>
<dbReference type="Gene3D" id="3.40.50.620">
    <property type="entry name" value="HUPs"/>
    <property type="match status" value="1"/>
</dbReference>
<evidence type="ECO:0000256" key="1">
    <source>
        <dbReference type="ARBA" id="ARBA00005817"/>
    </source>
</evidence>
<feature type="binding site" evidence="2">
    <location>
        <begin position="239"/>
        <end position="240"/>
    </location>
    <ligand>
        <name>FAD</name>
        <dbReference type="ChEBI" id="CHEBI:57692"/>
    </ligand>
</feature>
<name>A0A8J6T5H5_9DELT</name>